<proteinExistence type="inferred from homology"/>
<dbReference type="InterPro" id="IPR011527">
    <property type="entry name" value="ABC1_TM_dom"/>
</dbReference>
<dbReference type="SUPFAM" id="SSF52540">
    <property type="entry name" value="P-loop containing nucleoside triphosphate hydrolases"/>
    <property type="match status" value="1"/>
</dbReference>
<feature type="transmembrane region" description="Helical" evidence="8">
    <location>
        <begin position="245"/>
        <end position="264"/>
    </location>
</feature>
<evidence type="ECO:0000256" key="1">
    <source>
        <dbReference type="ARBA" id="ARBA00004651"/>
    </source>
</evidence>
<dbReference type="Gene3D" id="3.40.50.300">
    <property type="entry name" value="P-loop containing nucleotide triphosphate hydrolases"/>
    <property type="match status" value="1"/>
</dbReference>
<dbReference type="CDD" id="cd18552">
    <property type="entry name" value="ABC_6TM_MsbA_like"/>
    <property type="match status" value="1"/>
</dbReference>
<dbReference type="PANTHER" id="PTHR24221">
    <property type="entry name" value="ATP-BINDING CASSETTE SUB-FAMILY B"/>
    <property type="match status" value="1"/>
</dbReference>
<dbReference type="GO" id="GO:0005524">
    <property type="term" value="F:ATP binding"/>
    <property type="evidence" value="ECO:0007669"/>
    <property type="project" value="UniProtKB-KW"/>
</dbReference>
<feature type="transmembrane region" description="Helical" evidence="8">
    <location>
        <begin position="131"/>
        <end position="153"/>
    </location>
</feature>
<dbReference type="InterPro" id="IPR027417">
    <property type="entry name" value="P-loop_NTPase"/>
</dbReference>
<keyword evidence="6 8" id="KW-1133">Transmembrane helix</keyword>
<evidence type="ECO:0000259" key="10">
    <source>
        <dbReference type="PROSITE" id="PS50929"/>
    </source>
</evidence>
<evidence type="ECO:0000313" key="12">
    <source>
        <dbReference type="Proteomes" id="UP001174932"/>
    </source>
</evidence>
<keyword evidence="5 11" id="KW-0067">ATP-binding</keyword>
<evidence type="ECO:0000256" key="4">
    <source>
        <dbReference type="ARBA" id="ARBA00022741"/>
    </source>
</evidence>
<comment type="subcellular location">
    <subcellularLocation>
        <location evidence="1">Cell membrane</location>
        <topology evidence="1">Multi-pass membrane protein</topology>
    </subcellularLocation>
</comment>
<comment type="caution">
    <text evidence="11">The sequence shown here is derived from an EMBL/GenBank/DDBJ whole genome shotgun (WGS) entry which is preliminary data.</text>
</comment>
<feature type="transmembrane region" description="Helical" evidence="8">
    <location>
        <begin position="55"/>
        <end position="73"/>
    </location>
</feature>
<dbReference type="InterPro" id="IPR039421">
    <property type="entry name" value="Type_1_exporter"/>
</dbReference>
<dbReference type="SMART" id="SM00382">
    <property type="entry name" value="AAA"/>
    <property type="match status" value="1"/>
</dbReference>
<dbReference type="InterPro" id="IPR003439">
    <property type="entry name" value="ABC_transporter-like_ATP-bd"/>
</dbReference>
<dbReference type="SUPFAM" id="SSF90123">
    <property type="entry name" value="ABC transporter transmembrane region"/>
    <property type="match status" value="1"/>
</dbReference>
<reference evidence="11" key="2">
    <citation type="submission" date="2023-07" db="EMBL/GenBank/DDBJ databases">
        <authorList>
            <person name="Shen H."/>
        </authorList>
    </citation>
    <scope>NUCLEOTIDE SEQUENCE</scope>
    <source>
        <strain evidence="11">TNR-22</strain>
    </source>
</reference>
<dbReference type="EMBL" id="JAUOZU010000001">
    <property type="protein sequence ID" value="MDO6962383.1"/>
    <property type="molecule type" value="Genomic_DNA"/>
</dbReference>
<dbReference type="InterPro" id="IPR003593">
    <property type="entry name" value="AAA+_ATPase"/>
</dbReference>
<accession>A0ABT8YF81</accession>
<dbReference type="InterPro" id="IPR036640">
    <property type="entry name" value="ABC1_TM_sf"/>
</dbReference>
<evidence type="ECO:0000256" key="7">
    <source>
        <dbReference type="ARBA" id="ARBA00023136"/>
    </source>
</evidence>
<dbReference type="PANTHER" id="PTHR24221:SF654">
    <property type="entry name" value="ATP-BINDING CASSETTE SUB-FAMILY B MEMBER 6"/>
    <property type="match status" value="1"/>
</dbReference>
<dbReference type="Gene3D" id="1.20.1560.10">
    <property type="entry name" value="ABC transporter type 1, transmembrane domain"/>
    <property type="match status" value="1"/>
</dbReference>
<evidence type="ECO:0000259" key="9">
    <source>
        <dbReference type="PROSITE" id="PS50893"/>
    </source>
</evidence>
<evidence type="ECO:0000256" key="5">
    <source>
        <dbReference type="ARBA" id="ARBA00022840"/>
    </source>
</evidence>
<evidence type="ECO:0000256" key="3">
    <source>
        <dbReference type="ARBA" id="ARBA00022692"/>
    </source>
</evidence>
<protein>
    <submittedName>
        <fullName evidence="11">ABC transporter ATP-binding protein</fullName>
    </submittedName>
</protein>
<keyword evidence="3 8" id="KW-0812">Transmembrane</keyword>
<dbReference type="Pfam" id="PF00664">
    <property type="entry name" value="ABC_membrane"/>
    <property type="match status" value="1"/>
</dbReference>
<evidence type="ECO:0000256" key="6">
    <source>
        <dbReference type="ARBA" id="ARBA00022989"/>
    </source>
</evidence>
<keyword evidence="12" id="KW-1185">Reference proteome</keyword>
<keyword evidence="4" id="KW-0547">Nucleotide-binding</keyword>
<dbReference type="CDD" id="cd03249">
    <property type="entry name" value="ABC_MTABC3_MDL1_MDL2"/>
    <property type="match status" value="1"/>
</dbReference>
<dbReference type="Pfam" id="PF00005">
    <property type="entry name" value="ABC_tran"/>
    <property type="match status" value="1"/>
</dbReference>
<organism evidence="11 12">
    <name type="scientific">Rhizobium alvei</name>
    <dbReference type="NCBI Taxonomy" id="1132659"/>
    <lineage>
        <taxon>Bacteria</taxon>
        <taxon>Pseudomonadati</taxon>
        <taxon>Pseudomonadota</taxon>
        <taxon>Alphaproteobacteria</taxon>
        <taxon>Hyphomicrobiales</taxon>
        <taxon>Rhizobiaceae</taxon>
        <taxon>Rhizobium/Agrobacterium group</taxon>
        <taxon>Rhizobium</taxon>
    </lineage>
</organism>
<sequence>MPLIGRVFSENWRAHLGGYLFAIACLIGVASSTAFTAWIMESVVNEALTNKRADLVAIISFGIFFAFALKGFASFGQAVTLSKIGNAIVANYQKRLFSHLMAMDVGFYSESRSARVSSTVAQNVTGIRDTLNLVITSVARDAVTLVALIGVMISKDPLLTLITFVATPPIFIALRLVARKMRSATRDSVEFNAHVTGAMQETIQGLAIVKAFTMEDQLRDRVNALIETAEKRANRMARLSERTAPLTDSFAGAAIASVVAYASWQTIANGQMPGAFIAFIASLLLAYDPARRLAKLQVQMESAYVNAKMIYDILDTPLPMPEAPDTKPLAVTEGRIEFRNVTFGYGDEPVLRNINFIAEGGKTTAFAGPSGSGKSTIISLVPRFYDPLEGQVLIDGQDIRDITKHSLRTAIAYVSQAPLLFEGTIRDNIRYGRPDATDAEIEEAARLAYAHDFILALPKGYDTPVGEAGSNLSGGQRQRLSIARALARNAPILLLDEATSALDTASELAVQKALDNAMKGRTVLVVAHRLSTIANADKIIVIENGGIVEEGTHETLAQVQGGLYARLNQLQVRQ</sequence>
<feature type="domain" description="ABC transporter" evidence="9">
    <location>
        <begin position="336"/>
        <end position="569"/>
    </location>
</feature>
<dbReference type="InterPro" id="IPR017871">
    <property type="entry name" value="ABC_transporter-like_CS"/>
</dbReference>
<feature type="transmembrane region" description="Helical" evidence="8">
    <location>
        <begin position="16"/>
        <end position="40"/>
    </location>
</feature>
<dbReference type="PROSITE" id="PS50893">
    <property type="entry name" value="ABC_TRANSPORTER_2"/>
    <property type="match status" value="1"/>
</dbReference>
<dbReference type="Proteomes" id="UP001174932">
    <property type="component" value="Unassembled WGS sequence"/>
</dbReference>
<dbReference type="RefSeq" id="WP_304374745.1">
    <property type="nucleotide sequence ID" value="NZ_JAUOZU010000001.1"/>
</dbReference>
<comment type="similarity">
    <text evidence="2">Belongs to the ABC transporter superfamily.</text>
</comment>
<name>A0ABT8YF81_9HYPH</name>
<dbReference type="PROSITE" id="PS50929">
    <property type="entry name" value="ABC_TM1F"/>
    <property type="match status" value="1"/>
</dbReference>
<dbReference type="PROSITE" id="PS51257">
    <property type="entry name" value="PROKAR_LIPOPROTEIN"/>
    <property type="match status" value="1"/>
</dbReference>
<evidence type="ECO:0000313" key="11">
    <source>
        <dbReference type="EMBL" id="MDO6962383.1"/>
    </source>
</evidence>
<reference evidence="11" key="1">
    <citation type="journal article" date="2015" name="Int. J. Syst. Evol. Microbiol.">
        <title>Rhizobium alvei sp. nov., isolated from a freshwater river.</title>
        <authorList>
            <person name="Sheu S.Y."/>
            <person name="Huang H.W."/>
            <person name="Young C.C."/>
            <person name="Chen W.M."/>
        </authorList>
    </citation>
    <scope>NUCLEOTIDE SEQUENCE</scope>
    <source>
        <strain evidence="11">TNR-22</strain>
    </source>
</reference>
<evidence type="ECO:0000256" key="8">
    <source>
        <dbReference type="SAM" id="Phobius"/>
    </source>
</evidence>
<dbReference type="PROSITE" id="PS00211">
    <property type="entry name" value="ABC_TRANSPORTER_1"/>
    <property type="match status" value="1"/>
</dbReference>
<evidence type="ECO:0000256" key="2">
    <source>
        <dbReference type="ARBA" id="ARBA00005417"/>
    </source>
</evidence>
<keyword evidence="7 8" id="KW-0472">Membrane</keyword>
<feature type="domain" description="ABC transmembrane type-1" evidence="10">
    <location>
        <begin position="20"/>
        <end position="302"/>
    </location>
</feature>
<feature type="transmembrane region" description="Helical" evidence="8">
    <location>
        <begin position="159"/>
        <end position="178"/>
    </location>
</feature>
<gene>
    <name evidence="11" type="ORF">Q4481_00360</name>
</gene>